<organism evidence="1 2">
    <name type="scientific">Stutzerimonas nosocomialis</name>
    <dbReference type="NCBI Taxonomy" id="1056496"/>
    <lineage>
        <taxon>Bacteria</taxon>
        <taxon>Pseudomonadati</taxon>
        <taxon>Pseudomonadota</taxon>
        <taxon>Gammaproteobacteria</taxon>
        <taxon>Pseudomonadales</taxon>
        <taxon>Pseudomonadaceae</taxon>
        <taxon>Stutzerimonas</taxon>
    </lineage>
</organism>
<protein>
    <submittedName>
        <fullName evidence="1">Uncharacterized protein</fullName>
    </submittedName>
</protein>
<dbReference type="EMBL" id="QLAG01000048">
    <property type="protein sequence ID" value="TLX61395.1"/>
    <property type="molecule type" value="Genomic_DNA"/>
</dbReference>
<dbReference type="AlphaFoldDB" id="A0A5R9Q9M5"/>
<comment type="caution">
    <text evidence="1">The sequence shown here is derived from an EMBL/GenBank/DDBJ whole genome shotgun (WGS) entry which is preliminary data.</text>
</comment>
<evidence type="ECO:0000313" key="1">
    <source>
        <dbReference type="EMBL" id="TLX61395.1"/>
    </source>
</evidence>
<reference evidence="1 2" key="1">
    <citation type="journal article" date="2017" name="Eur. J. Clin. Microbiol. Infect. Dis.">
        <title>Uncommonly isolated clinical Pseudomonas: identification and phylogenetic assignation.</title>
        <authorList>
            <person name="Mulet M."/>
            <person name="Gomila M."/>
            <person name="Ramirez A."/>
            <person name="Cardew S."/>
            <person name="Moore E.R."/>
            <person name="Lalucat J."/>
            <person name="Garcia-Valdes E."/>
        </authorList>
    </citation>
    <scope>NUCLEOTIDE SEQUENCE [LARGE SCALE GENOMIC DNA]</scope>
    <source>
        <strain evidence="1 2">SD129</strain>
    </source>
</reference>
<proteinExistence type="predicted"/>
<evidence type="ECO:0000313" key="2">
    <source>
        <dbReference type="Proteomes" id="UP000306753"/>
    </source>
</evidence>
<name>A0A5R9Q9M5_9GAMM</name>
<keyword evidence="2" id="KW-1185">Reference proteome</keyword>
<accession>A0A5R9Q9M5</accession>
<gene>
    <name evidence="1" type="ORF">DN820_21500</name>
</gene>
<sequence length="87" mass="10014">MYLFRSFLDQGIEIKVGNGIGVQKHPLNHTQLLCIISFENRNLSLQVLYLLHKLYFRSSYLCEQGRSCATKLSFFILIICIDTDISA</sequence>
<dbReference type="Proteomes" id="UP000306753">
    <property type="component" value="Unassembled WGS sequence"/>
</dbReference>